<gene>
    <name evidence="1" type="ORF">FH965_16595</name>
</gene>
<sequence length="238" mass="26371">MAHPLCPCRGIPCSRPVRSAITDLTAGLRSFSMDEKRGKVNKVNTSVGGALLAGVIVATSALPAVADSAPAVTSADVRTGSGGAIRTQTADTLLPMVSKAKRLKVLKSLTSKGERSVTAWYKHLGKYQTGSNKYKFVWKTDYCSGPATEKQPGGYDFSLDCHRHDFGYRNYKKYVGGYGFKKYHRKRIDDVFLQDMRSECKRKFWGDPLPPALRKKMRAACNKTAKTYYDTVRTFGHL</sequence>
<dbReference type="GO" id="GO:0050482">
    <property type="term" value="P:arachidonate secretion"/>
    <property type="evidence" value="ECO:0007669"/>
    <property type="project" value="InterPro"/>
</dbReference>
<dbReference type="Gene3D" id="1.20.90.10">
    <property type="entry name" value="Phospholipase A2 domain"/>
    <property type="match status" value="1"/>
</dbReference>
<dbReference type="InterPro" id="IPR015141">
    <property type="entry name" value="PLipase_A2_prok/fun"/>
</dbReference>
<dbReference type="GO" id="GO:0006644">
    <property type="term" value="P:phospholipid metabolic process"/>
    <property type="evidence" value="ECO:0007669"/>
    <property type="project" value="InterPro"/>
</dbReference>
<dbReference type="EMBL" id="CP040916">
    <property type="protein sequence ID" value="QDQ11990.1"/>
    <property type="molecule type" value="Genomic_DNA"/>
</dbReference>
<dbReference type="InterPro" id="IPR036444">
    <property type="entry name" value="PLipase_A2_dom_sf"/>
</dbReference>
<reference evidence="1 2" key="1">
    <citation type="journal article" date="2019" name="J. Ind. Microbiol. Biotechnol.">
        <title>The complete genomic sequence of Streptomyces spectabilis NRRL-2792 and identification of secondary metabolite biosynthetic gene clusters.</title>
        <authorList>
            <person name="Sinha A."/>
            <person name="Phillips-Salemka S."/>
            <person name="Niraula T.A."/>
            <person name="Short K.A."/>
            <person name="Niraula N.P."/>
        </authorList>
    </citation>
    <scope>NUCLEOTIDE SEQUENCE [LARGE SCALE GENOMIC DNA]</scope>
    <source>
        <strain evidence="1 2">NRRL 2792</strain>
    </source>
</reference>
<evidence type="ECO:0000313" key="1">
    <source>
        <dbReference type="EMBL" id="QDQ11990.1"/>
    </source>
</evidence>
<dbReference type="SUPFAM" id="SSF48619">
    <property type="entry name" value="Phospholipase A2, PLA2"/>
    <property type="match status" value="1"/>
</dbReference>
<dbReference type="GO" id="GO:0004623">
    <property type="term" value="F:phospholipase A2 activity"/>
    <property type="evidence" value="ECO:0007669"/>
    <property type="project" value="InterPro"/>
</dbReference>
<proteinExistence type="predicted"/>
<dbReference type="Proteomes" id="UP000316806">
    <property type="component" value="Chromosome"/>
</dbReference>
<evidence type="ECO:0008006" key="3">
    <source>
        <dbReference type="Google" id="ProtNLM"/>
    </source>
</evidence>
<name>A0A516R8K4_STRST</name>
<evidence type="ECO:0000313" key="2">
    <source>
        <dbReference type="Proteomes" id="UP000316806"/>
    </source>
</evidence>
<dbReference type="AlphaFoldDB" id="A0A516R8K4"/>
<accession>A0A516R8K4</accession>
<dbReference type="Pfam" id="PF09056">
    <property type="entry name" value="Phospholip_A2_3"/>
    <property type="match status" value="1"/>
</dbReference>
<organism evidence="1 2">
    <name type="scientific">Streptomyces spectabilis</name>
    <dbReference type="NCBI Taxonomy" id="68270"/>
    <lineage>
        <taxon>Bacteria</taxon>
        <taxon>Bacillati</taxon>
        <taxon>Actinomycetota</taxon>
        <taxon>Actinomycetes</taxon>
        <taxon>Kitasatosporales</taxon>
        <taxon>Streptomycetaceae</taxon>
        <taxon>Streptomyces</taxon>
    </lineage>
</organism>
<protein>
    <recommendedName>
        <fullName evidence="3">Phospholipase</fullName>
    </recommendedName>
</protein>